<proteinExistence type="predicted"/>
<dbReference type="EMBL" id="JAWWMZ010000016">
    <property type="protein sequence ID" value="MDX4957256.1"/>
    <property type="molecule type" value="Genomic_DNA"/>
</dbReference>
<evidence type="ECO:0000313" key="2">
    <source>
        <dbReference type="Proteomes" id="UP001287445"/>
    </source>
</evidence>
<gene>
    <name evidence="1" type="ORF">SGN30_27885</name>
</gene>
<dbReference type="AlphaFoldDB" id="A0AAJ2VCG6"/>
<accession>A0AAJ2VCG6</accession>
<comment type="caution">
    <text evidence="1">The sequence shown here is derived from an EMBL/GenBank/DDBJ whole genome shotgun (WGS) entry which is preliminary data.</text>
</comment>
<evidence type="ECO:0000313" key="1">
    <source>
        <dbReference type="EMBL" id="MDX4957256.1"/>
    </source>
</evidence>
<organism evidence="1 2">
    <name type="scientific">Delftia acidovorans</name>
    <name type="common">Pseudomonas acidovorans</name>
    <name type="synonym">Comamonas acidovorans</name>
    <dbReference type="NCBI Taxonomy" id="80866"/>
    <lineage>
        <taxon>Bacteria</taxon>
        <taxon>Pseudomonadati</taxon>
        <taxon>Pseudomonadota</taxon>
        <taxon>Betaproteobacteria</taxon>
        <taxon>Burkholderiales</taxon>
        <taxon>Comamonadaceae</taxon>
        <taxon>Delftia</taxon>
    </lineage>
</organism>
<protein>
    <submittedName>
        <fullName evidence="1">Uncharacterized protein</fullName>
    </submittedName>
</protein>
<sequence length="62" mass="6323">MSQAPPTNHIAEPTDAQLKVAKRIAAKTGKTVEQVLAQAIARGTSAAFADVLAGRAPAAQRG</sequence>
<name>A0AAJ2VCG6_DELAC</name>
<reference evidence="1" key="1">
    <citation type="submission" date="2023-11" db="EMBL/GenBank/DDBJ databases">
        <title>Identification and selenium tolerance of Delftia acidovorans R3-25.</title>
        <authorList>
            <person name="Zhang S."/>
            <person name="Liu Y."/>
            <person name="Guo Y."/>
        </authorList>
    </citation>
    <scope>NUCLEOTIDE SEQUENCE</scope>
    <source>
        <strain evidence="1">R3-25</strain>
    </source>
</reference>
<dbReference type="Proteomes" id="UP001287445">
    <property type="component" value="Unassembled WGS sequence"/>
</dbReference>
<dbReference type="RefSeq" id="WP_319076721.1">
    <property type="nucleotide sequence ID" value="NZ_JAWWMZ010000016.1"/>
</dbReference>